<evidence type="ECO:0000313" key="3">
    <source>
        <dbReference type="EMBL" id="MCK7592340.1"/>
    </source>
</evidence>
<feature type="signal peptide" evidence="2">
    <location>
        <begin position="1"/>
        <end position="26"/>
    </location>
</feature>
<dbReference type="EMBL" id="JALNMH010000001">
    <property type="protein sequence ID" value="MCK7592340.1"/>
    <property type="molecule type" value="Genomic_DNA"/>
</dbReference>
<feature type="region of interest" description="Disordered" evidence="1">
    <location>
        <begin position="131"/>
        <end position="160"/>
    </location>
</feature>
<feature type="region of interest" description="Disordered" evidence="1">
    <location>
        <begin position="42"/>
        <end position="118"/>
    </location>
</feature>
<proteinExistence type="predicted"/>
<keyword evidence="4" id="KW-1185">Reference proteome</keyword>
<evidence type="ECO:0000313" key="4">
    <source>
        <dbReference type="Proteomes" id="UP001431449"/>
    </source>
</evidence>
<feature type="compositionally biased region" description="Basic and acidic residues" evidence="1">
    <location>
        <begin position="102"/>
        <end position="118"/>
    </location>
</feature>
<accession>A0ABT0GCS7</accession>
<organism evidence="3 4">
    <name type="scientific">Pseudomarimonas salicorniae</name>
    <dbReference type="NCBI Taxonomy" id="2933270"/>
    <lineage>
        <taxon>Bacteria</taxon>
        <taxon>Pseudomonadati</taxon>
        <taxon>Pseudomonadota</taxon>
        <taxon>Gammaproteobacteria</taxon>
        <taxon>Lysobacterales</taxon>
        <taxon>Lysobacteraceae</taxon>
        <taxon>Pseudomarimonas</taxon>
    </lineage>
</organism>
<sequence length="224" mass="23784">MDRGPPGKAGLASLAGLLLFAASAGAETVTVYRCVDASGRVALQDQPCPPGQLDRRSEARLDPASPATPVQDPVPEPPPAESASPPPEPPPIDPPPPLWRCVDFEGKSRLSPRDDPDPRYVPYWVVAGNEAGPRGLAGRGGRPAPRAGGEGPGAPRPEIAGALPPMVLVEDRCRQFSPGQACRAYRELRDEMRRREFNGIGDARREAAAEVERLRSILADHCGG</sequence>
<name>A0ABT0GCS7_9GAMM</name>
<gene>
    <name evidence="3" type="ORF">M0G41_01505</name>
</gene>
<evidence type="ECO:0000256" key="1">
    <source>
        <dbReference type="SAM" id="MobiDB-lite"/>
    </source>
</evidence>
<evidence type="ECO:0000256" key="2">
    <source>
        <dbReference type="SAM" id="SignalP"/>
    </source>
</evidence>
<comment type="caution">
    <text evidence="3">The sequence shown here is derived from an EMBL/GenBank/DDBJ whole genome shotgun (WGS) entry which is preliminary data.</text>
</comment>
<feature type="chain" id="PRO_5045208032" evidence="2">
    <location>
        <begin position="27"/>
        <end position="224"/>
    </location>
</feature>
<dbReference type="Proteomes" id="UP001431449">
    <property type="component" value="Unassembled WGS sequence"/>
</dbReference>
<protein>
    <submittedName>
        <fullName evidence="3">DUF4124 domain-containing protein</fullName>
    </submittedName>
</protein>
<feature type="compositionally biased region" description="Pro residues" evidence="1">
    <location>
        <begin position="72"/>
        <end position="98"/>
    </location>
</feature>
<reference evidence="3" key="1">
    <citation type="submission" date="2022-04" db="EMBL/GenBank/DDBJ databases">
        <title>Lysobacter sp. CAU 1642 isolated from sea sand.</title>
        <authorList>
            <person name="Kim W."/>
        </authorList>
    </citation>
    <scope>NUCLEOTIDE SEQUENCE</scope>
    <source>
        <strain evidence="3">CAU 1642</strain>
    </source>
</reference>
<dbReference type="RefSeq" id="WP_248204440.1">
    <property type="nucleotide sequence ID" value="NZ_JALNMH010000001.1"/>
</dbReference>
<keyword evidence="2" id="KW-0732">Signal</keyword>